<dbReference type="Pfam" id="PF10269">
    <property type="entry name" value="Tmemb_185A"/>
    <property type="match status" value="1"/>
</dbReference>
<feature type="transmembrane region" description="Helical" evidence="1">
    <location>
        <begin position="110"/>
        <end position="127"/>
    </location>
</feature>
<dbReference type="PANTHER" id="PTHR13568">
    <property type="entry name" value="FAM11A, B PROTEIN"/>
    <property type="match status" value="1"/>
</dbReference>
<protein>
    <submittedName>
        <fullName evidence="2">Uncharacterized protein</fullName>
    </submittedName>
</protein>
<name>A0AAV2TIG8_CALDB</name>
<keyword evidence="1" id="KW-1133">Transmembrane helix</keyword>
<feature type="transmembrane region" description="Helical" evidence="1">
    <location>
        <begin position="12"/>
        <end position="35"/>
    </location>
</feature>
<evidence type="ECO:0000313" key="3">
    <source>
        <dbReference type="Proteomes" id="UP001497525"/>
    </source>
</evidence>
<gene>
    <name evidence="2" type="ORF">CDAUBV1_LOCUS10051</name>
</gene>
<accession>A0AAV2TIG8</accession>
<dbReference type="Proteomes" id="UP001497525">
    <property type="component" value="Unassembled WGS sequence"/>
</dbReference>
<keyword evidence="1" id="KW-0812">Transmembrane</keyword>
<proteinExistence type="predicted"/>
<feature type="transmembrane region" description="Helical" evidence="1">
    <location>
        <begin position="139"/>
        <end position="162"/>
    </location>
</feature>
<feature type="transmembrane region" description="Helical" evidence="1">
    <location>
        <begin position="55"/>
        <end position="76"/>
    </location>
</feature>
<comment type="caution">
    <text evidence="2">The sequence shown here is derived from an EMBL/GenBank/DDBJ whole genome shotgun (WGS) entry which is preliminary data.</text>
</comment>
<dbReference type="PANTHER" id="PTHR13568:SF9">
    <property type="entry name" value="TRANSMEMBRANE PROTEIN 203"/>
    <property type="match status" value="1"/>
</dbReference>
<keyword evidence="1" id="KW-0472">Membrane</keyword>
<reference evidence="2" key="1">
    <citation type="submission" date="2024-06" db="EMBL/GenBank/DDBJ databases">
        <authorList>
            <person name="Liu X."/>
            <person name="Lenzi L."/>
            <person name="Haldenby T S."/>
            <person name="Uol C."/>
        </authorList>
    </citation>
    <scope>NUCLEOTIDE SEQUENCE</scope>
</reference>
<dbReference type="InterPro" id="IPR019396">
    <property type="entry name" value="TM_Fragile-X-F-assoc"/>
</dbReference>
<sequence length="169" mass="19922">MIQFLSEIPYWLHLSPFELCVQLIGLLVSSVLLVLRDEGIWLSSQTEAEYSKSLWYIFFPLWCADGVAAYFNLLAFSRRVNFHRNLQLRAPNKMQHSFCRPPWNTLFGNYFYPILVGFCIFLFKLLLYQKFTSVNPFRFTYSMVFSPIICALQLTLLAILFLSCRRRCS</sequence>
<dbReference type="EMBL" id="CAXLJL010000279">
    <property type="protein sequence ID" value="CAL5135944.1"/>
    <property type="molecule type" value="Genomic_DNA"/>
</dbReference>
<organism evidence="2 3">
    <name type="scientific">Calicophoron daubneyi</name>
    <name type="common">Rumen fluke</name>
    <name type="synonym">Paramphistomum daubneyi</name>
    <dbReference type="NCBI Taxonomy" id="300641"/>
    <lineage>
        <taxon>Eukaryota</taxon>
        <taxon>Metazoa</taxon>
        <taxon>Spiralia</taxon>
        <taxon>Lophotrochozoa</taxon>
        <taxon>Platyhelminthes</taxon>
        <taxon>Trematoda</taxon>
        <taxon>Digenea</taxon>
        <taxon>Plagiorchiida</taxon>
        <taxon>Pronocephalata</taxon>
        <taxon>Paramphistomoidea</taxon>
        <taxon>Paramphistomidae</taxon>
        <taxon>Calicophoron</taxon>
    </lineage>
</organism>
<evidence type="ECO:0000313" key="2">
    <source>
        <dbReference type="EMBL" id="CAL5135944.1"/>
    </source>
</evidence>
<evidence type="ECO:0000256" key="1">
    <source>
        <dbReference type="SAM" id="Phobius"/>
    </source>
</evidence>
<dbReference type="AlphaFoldDB" id="A0AAV2TIG8"/>